<accession>A0ABU8YMJ4</accession>
<dbReference type="PANTHER" id="PTHR43081">
    <property type="entry name" value="ADENYLATE CYCLASE, TERMINAL-DIFFERENTIATION SPECIFIC-RELATED"/>
    <property type="match status" value="1"/>
</dbReference>
<feature type="modified residue" description="4-aspartylphosphate" evidence="2">
    <location>
        <position position="62"/>
    </location>
</feature>
<dbReference type="InterPro" id="IPR029787">
    <property type="entry name" value="Nucleotide_cyclase"/>
</dbReference>
<dbReference type="SMART" id="SM00044">
    <property type="entry name" value="CYCc"/>
    <property type="match status" value="1"/>
</dbReference>
<feature type="domain" description="Response regulatory" evidence="3">
    <location>
        <begin position="5"/>
        <end position="128"/>
    </location>
</feature>
<dbReference type="InterPro" id="IPR011006">
    <property type="entry name" value="CheY-like_superfamily"/>
</dbReference>
<dbReference type="CDD" id="cd07302">
    <property type="entry name" value="CHD"/>
    <property type="match status" value="1"/>
</dbReference>
<keyword evidence="2" id="KW-0597">Phosphoprotein</keyword>
<dbReference type="Gene3D" id="3.30.70.1230">
    <property type="entry name" value="Nucleotide cyclase"/>
    <property type="match status" value="1"/>
</dbReference>
<reference evidence="5 6" key="1">
    <citation type="journal article" date="2020" name="Harmful Algae">
        <title>Molecular and morphological characterization of a novel dihydroanatoxin-a producing Microcoleus species (cyanobacteria) from the Russian River, California, USA.</title>
        <authorList>
            <person name="Conklin K.Y."/>
            <person name="Stancheva R."/>
            <person name="Otten T.G."/>
            <person name="Fadness R."/>
            <person name="Boyer G.L."/>
            <person name="Read B."/>
            <person name="Zhang X."/>
            <person name="Sheath R.G."/>
        </authorList>
    </citation>
    <scope>NUCLEOTIDE SEQUENCE [LARGE SCALE GENOMIC DNA]</scope>
    <source>
        <strain evidence="5 6">PTRS2</strain>
    </source>
</reference>
<dbReference type="SMART" id="SM00448">
    <property type="entry name" value="REC"/>
    <property type="match status" value="1"/>
</dbReference>
<dbReference type="PROSITE" id="PS50110">
    <property type="entry name" value="RESPONSE_REGULATORY"/>
    <property type="match status" value="1"/>
</dbReference>
<dbReference type="SUPFAM" id="SSF55073">
    <property type="entry name" value="Nucleotide cyclase"/>
    <property type="match status" value="1"/>
</dbReference>
<dbReference type="Pfam" id="PF00072">
    <property type="entry name" value="Response_reg"/>
    <property type="match status" value="1"/>
</dbReference>
<feature type="domain" description="Guanylate cyclase" evidence="4">
    <location>
        <begin position="196"/>
        <end position="322"/>
    </location>
</feature>
<comment type="caution">
    <text evidence="5">The sequence shown here is derived from an EMBL/GenBank/DDBJ whole genome shotgun (WGS) entry which is preliminary data.</text>
</comment>
<evidence type="ECO:0000313" key="6">
    <source>
        <dbReference type="Proteomes" id="UP001384579"/>
    </source>
</evidence>
<dbReference type="Proteomes" id="UP001384579">
    <property type="component" value="Unassembled WGS sequence"/>
</dbReference>
<keyword evidence="6" id="KW-1185">Reference proteome</keyword>
<protein>
    <submittedName>
        <fullName evidence="5">Adenylate/guanylate cyclase domain-containing protein</fullName>
    </submittedName>
</protein>
<evidence type="ECO:0000259" key="3">
    <source>
        <dbReference type="PROSITE" id="PS50110"/>
    </source>
</evidence>
<dbReference type="Pfam" id="PF00211">
    <property type="entry name" value="Guanylate_cyc"/>
    <property type="match status" value="1"/>
</dbReference>
<dbReference type="SUPFAM" id="SSF52172">
    <property type="entry name" value="CheY-like"/>
    <property type="match status" value="1"/>
</dbReference>
<proteinExistence type="inferred from homology"/>
<gene>
    <name evidence="5" type="ORF">WMG39_12385</name>
</gene>
<dbReference type="InterPro" id="IPR001054">
    <property type="entry name" value="A/G_cyclase"/>
</dbReference>
<dbReference type="PANTHER" id="PTHR43081:SF1">
    <property type="entry name" value="ADENYLATE CYCLASE, TERMINAL-DIFFERENTIATION SPECIFIC"/>
    <property type="match status" value="1"/>
</dbReference>
<evidence type="ECO:0000256" key="1">
    <source>
        <dbReference type="ARBA" id="ARBA00005381"/>
    </source>
</evidence>
<dbReference type="RefSeq" id="WP_340518594.1">
    <property type="nucleotide sequence ID" value="NZ_JBBLXS010000136.1"/>
</dbReference>
<dbReference type="EMBL" id="JBBLXS010000136">
    <property type="protein sequence ID" value="MEK0185637.1"/>
    <property type="molecule type" value="Genomic_DNA"/>
</dbReference>
<organism evidence="5 6">
    <name type="scientific">Microcoleus anatoxicus PTRS2</name>
    <dbReference type="NCBI Taxonomy" id="2705321"/>
    <lineage>
        <taxon>Bacteria</taxon>
        <taxon>Bacillati</taxon>
        <taxon>Cyanobacteriota</taxon>
        <taxon>Cyanophyceae</taxon>
        <taxon>Oscillatoriophycideae</taxon>
        <taxon>Oscillatoriales</taxon>
        <taxon>Microcoleaceae</taxon>
        <taxon>Microcoleus</taxon>
        <taxon>Microcoleus anatoxicus</taxon>
    </lineage>
</organism>
<sequence length="443" mass="49615">MIKQVIICVDDEKTVLKSLKTELKDALGNTYRIEIAEGGEDALELIAELMEDGYEIPLIISDYVMPDMKGDELLRRVHQLSPKTLKVMLTGQATIEAVGNAIKNAKLYRYIGKPWQTEDLKLTVTEAVHSYSQDKKLAAQNAELWNINQELEFALEQQSKLTEAAKRFVPNEFVSLLSRDTLSDVKLGDSVEKEMSILFSDIRDFTALSEGMTPQENFKFINAYLSRMEPGIIENHGFIDKYIGDAIMALFGHSAVDAVQAGISMLHSLDDYNQYRIHAGYGPIKIGIGINTGSLMLGTVGATNRMDSTVIGDAVNLAARVESLTKSYGVSMLITQNTFSKLTNFPRDFIRNIGHVRVKGKSNLVTIYEVFEADKPEGKEGKARTLSIFREALYNYSASKHKEAAQLFGECLQQNPLDRVAQNYLERCQEMQSILLQNRGEFI</sequence>
<dbReference type="InterPro" id="IPR050697">
    <property type="entry name" value="Adenylyl/Guanylyl_Cyclase_3/4"/>
</dbReference>
<name>A0ABU8YMJ4_9CYAN</name>
<comment type="similarity">
    <text evidence="1">Belongs to the adenylyl cyclase class-3 family.</text>
</comment>
<dbReference type="InterPro" id="IPR001789">
    <property type="entry name" value="Sig_transdc_resp-reg_receiver"/>
</dbReference>
<dbReference type="Gene3D" id="3.40.50.2300">
    <property type="match status" value="1"/>
</dbReference>
<evidence type="ECO:0000256" key="2">
    <source>
        <dbReference type="PROSITE-ProRule" id="PRU00169"/>
    </source>
</evidence>
<dbReference type="PROSITE" id="PS50125">
    <property type="entry name" value="GUANYLATE_CYCLASE_2"/>
    <property type="match status" value="1"/>
</dbReference>
<evidence type="ECO:0000259" key="4">
    <source>
        <dbReference type="PROSITE" id="PS50125"/>
    </source>
</evidence>
<evidence type="ECO:0000313" key="5">
    <source>
        <dbReference type="EMBL" id="MEK0185637.1"/>
    </source>
</evidence>